<keyword evidence="4" id="KW-0521">NADP</keyword>
<sequence>MLIAPSPSSIPRTQRAIVALGIGELGIRNDVAVPQLAPDMAIIKTAAVAINPVDVKMLDYSAAPGAIIGHDYAGTVVALGEEVLKSGRLAVGDRVAGPVHGMNKLAPDVGAFSEYVAAYADLILKIPDSMSFEEGASLGIGVATASVGLFKELGVPASLDQLLAGQPASDEDRGDREFVLVAGGATATGTRAIQLLKLSGLRPIATCSPANFDLVRRFGAESVFDYHNPECAAQIKEYTKGELAYALDCVTQADTTQLCYAAMGRAGGRYLALEPYRDTIAQTRPLTVEASWMMILTIFGGKVALEGEYGRDECPEDRVFAARAFTAIQDLLDRGLIDAHPLKILPGGWEGVVGGVEAMRNQAMSGEKLVYSVS</sequence>
<evidence type="ECO:0000256" key="1">
    <source>
        <dbReference type="ARBA" id="ARBA00008072"/>
    </source>
</evidence>
<dbReference type="GO" id="GO:0016651">
    <property type="term" value="F:oxidoreductase activity, acting on NAD(P)H"/>
    <property type="evidence" value="ECO:0007669"/>
    <property type="project" value="InterPro"/>
</dbReference>
<evidence type="ECO:0000259" key="6">
    <source>
        <dbReference type="SMART" id="SM00829"/>
    </source>
</evidence>
<dbReference type="InterPro" id="IPR036291">
    <property type="entry name" value="NAD(P)-bd_dom_sf"/>
</dbReference>
<keyword evidence="8" id="KW-1185">Reference proteome</keyword>
<comment type="similarity">
    <text evidence="1">Belongs to the zinc-containing alcohol dehydrogenase family.</text>
</comment>
<gene>
    <name evidence="7" type="ORF">DNG_08051</name>
</gene>
<dbReference type="InterPro" id="IPR011032">
    <property type="entry name" value="GroES-like_sf"/>
</dbReference>
<evidence type="ECO:0000256" key="2">
    <source>
        <dbReference type="ARBA" id="ARBA00011245"/>
    </source>
</evidence>
<accession>A0AAE8N4I7</accession>
<proteinExistence type="inferred from homology"/>
<evidence type="ECO:0000256" key="3">
    <source>
        <dbReference type="ARBA" id="ARBA00022741"/>
    </source>
</evidence>
<keyword evidence="5" id="KW-0560">Oxidoreductase</keyword>
<dbReference type="EMBL" id="ONZQ02000012">
    <property type="protein sequence ID" value="SPO05364.1"/>
    <property type="molecule type" value="Genomic_DNA"/>
</dbReference>
<evidence type="ECO:0000313" key="8">
    <source>
        <dbReference type="Proteomes" id="UP001187682"/>
    </source>
</evidence>
<dbReference type="AlphaFoldDB" id="A0AAE8N4I7"/>
<name>A0AAE8N4I7_9PEZI</name>
<comment type="caution">
    <text evidence="7">The sequence shown here is derived from an EMBL/GenBank/DDBJ whole genome shotgun (WGS) entry which is preliminary data.</text>
</comment>
<dbReference type="PANTHER" id="PTHR45348:SF1">
    <property type="entry name" value="TRANS-ENOYL REDUCTASE STHE"/>
    <property type="match status" value="1"/>
</dbReference>
<dbReference type="PANTHER" id="PTHR45348">
    <property type="entry name" value="HYPOTHETICAL OXIDOREDUCTASE (EUROFUNG)"/>
    <property type="match status" value="1"/>
</dbReference>
<dbReference type="InterPro" id="IPR013154">
    <property type="entry name" value="ADH-like_N"/>
</dbReference>
<dbReference type="InterPro" id="IPR020843">
    <property type="entry name" value="ER"/>
</dbReference>
<comment type="subunit">
    <text evidence="2">Monomer.</text>
</comment>
<dbReference type="Pfam" id="PF08240">
    <property type="entry name" value="ADH_N"/>
    <property type="match status" value="1"/>
</dbReference>
<dbReference type="Gene3D" id="3.90.180.10">
    <property type="entry name" value="Medium-chain alcohol dehydrogenases, catalytic domain"/>
    <property type="match status" value="1"/>
</dbReference>
<protein>
    <submittedName>
        <fullName evidence="7">Related to toxD protein</fullName>
    </submittedName>
</protein>
<dbReference type="GO" id="GO:0000166">
    <property type="term" value="F:nucleotide binding"/>
    <property type="evidence" value="ECO:0007669"/>
    <property type="project" value="UniProtKB-KW"/>
</dbReference>
<keyword evidence="3" id="KW-0547">Nucleotide-binding</keyword>
<dbReference type="InterPro" id="IPR047122">
    <property type="entry name" value="Trans-enoyl_RdTase-like"/>
</dbReference>
<dbReference type="SUPFAM" id="SSF50129">
    <property type="entry name" value="GroES-like"/>
    <property type="match status" value="1"/>
</dbReference>
<dbReference type="SMART" id="SM00829">
    <property type="entry name" value="PKS_ER"/>
    <property type="match status" value="1"/>
</dbReference>
<dbReference type="Gene3D" id="3.40.50.720">
    <property type="entry name" value="NAD(P)-binding Rossmann-like Domain"/>
    <property type="match status" value="1"/>
</dbReference>
<dbReference type="SUPFAM" id="SSF51735">
    <property type="entry name" value="NAD(P)-binding Rossmann-fold domains"/>
    <property type="match status" value="1"/>
</dbReference>
<evidence type="ECO:0000256" key="5">
    <source>
        <dbReference type="ARBA" id="ARBA00023002"/>
    </source>
</evidence>
<feature type="domain" description="Enoyl reductase (ER)" evidence="6">
    <location>
        <begin position="26"/>
        <end position="371"/>
    </location>
</feature>
<dbReference type="CDD" id="cd08249">
    <property type="entry name" value="enoyl_reductase_like"/>
    <property type="match status" value="1"/>
</dbReference>
<evidence type="ECO:0000313" key="7">
    <source>
        <dbReference type="EMBL" id="SPO05364.1"/>
    </source>
</evidence>
<organism evidence="7 8">
    <name type="scientific">Cephalotrichum gorgonifer</name>
    <dbReference type="NCBI Taxonomy" id="2041049"/>
    <lineage>
        <taxon>Eukaryota</taxon>
        <taxon>Fungi</taxon>
        <taxon>Dikarya</taxon>
        <taxon>Ascomycota</taxon>
        <taxon>Pezizomycotina</taxon>
        <taxon>Sordariomycetes</taxon>
        <taxon>Hypocreomycetidae</taxon>
        <taxon>Microascales</taxon>
        <taxon>Microascaceae</taxon>
        <taxon>Cephalotrichum</taxon>
    </lineage>
</organism>
<evidence type="ECO:0000256" key="4">
    <source>
        <dbReference type="ARBA" id="ARBA00022857"/>
    </source>
</evidence>
<dbReference type="Proteomes" id="UP001187682">
    <property type="component" value="Unassembled WGS sequence"/>
</dbReference>
<dbReference type="Pfam" id="PF00107">
    <property type="entry name" value="ADH_zinc_N"/>
    <property type="match status" value="1"/>
</dbReference>
<reference evidence="7" key="1">
    <citation type="submission" date="2018-03" db="EMBL/GenBank/DDBJ databases">
        <authorList>
            <person name="Guldener U."/>
        </authorList>
    </citation>
    <scope>NUCLEOTIDE SEQUENCE</scope>
</reference>
<dbReference type="InterPro" id="IPR013149">
    <property type="entry name" value="ADH-like_C"/>
</dbReference>